<dbReference type="GO" id="GO:0006308">
    <property type="term" value="P:DNA catabolic process"/>
    <property type="evidence" value="ECO:0007669"/>
    <property type="project" value="InterPro"/>
</dbReference>
<dbReference type="SUPFAM" id="SSF116842">
    <property type="entry name" value="XseB-like"/>
    <property type="match status" value="1"/>
</dbReference>
<accession>A0A383EWQ7</accession>
<dbReference type="Gene3D" id="1.10.287.1040">
    <property type="entry name" value="Exonuclease VII, small subunit"/>
    <property type="match status" value="1"/>
</dbReference>
<dbReference type="NCBIfam" id="TIGR01280">
    <property type="entry name" value="xseB"/>
    <property type="match status" value="1"/>
</dbReference>
<dbReference type="PANTHER" id="PTHR34137">
    <property type="entry name" value="EXODEOXYRIBONUCLEASE 7 SMALL SUBUNIT"/>
    <property type="match status" value="1"/>
</dbReference>
<dbReference type="EMBL" id="UINC01229477">
    <property type="protein sequence ID" value="SVE61201.1"/>
    <property type="molecule type" value="Genomic_DNA"/>
</dbReference>
<dbReference type="GO" id="GO:0009318">
    <property type="term" value="C:exodeoxyribonuclease VII complex"/>
    <property type="evidence" value="ECO:0007669"/>
    <property type="project" value="InterPro"/>
</dbReference>
<dbReference type="GO" id="GO:0008855">
    <property type="term" value="F:exodeoxyribonuclease VII activity"/>
    <property type="evidence" value="ECO:0007669"/>
    <property type="project" value="InterPro"/>
</dbReference>
<dbReference type="AlphaFoldDB" id="A0A383EWQ7"/>
<organism evidence="4">
    <name type="scientific">marine metagenome</name>
    <dbReference type="NCBI Taxonomy" id="408172"/>
    <lineage>
        <taxon>unclassified sequences</taxon>
        <taxon>metagenomes</taxon>
        <taxon>ecological metagenomes</taxon>
    </lineage>
</organism>
<dbReference type="InterPro" id="IPR003761">
    <property type="entry name" value="Exonuc_VII_S"/>
</dbReference>
<sequence length="84" mass="9727">MKEAEKDLKEITFEKAMETLEASVEKLDEGSLTLEEALAAFEEGVRWSKECHRFLEKAEERIEIILKKEDGGYESAPFEEDENE</sequence>
<dbReference type="HAMAP" id="MF_00337">
    <property type="entry name" value="Exonuc_7_S"/>
    <property type="match status" value="1"/>
</dbReference>
<keyword evidence="2" id="KW-0540">Nuclease</keyword>
<evidence type="ECO:0000256" key="2">
    <source>
        <dbReference type="ARBA" id="ARBA00022722"/>
    </source>
</evidence>
<dbReference type="InterPro" id="IPR037004">
    <property type="entry name" value="Exonuc_VII_ssu_sf"/>
</dbReference>
<evidence type="ECO:0000256" key="1">
    <source>
        <dbReference type="ARBA" id="ARBA00022490"/>
    </source>
</evidence>
<keyword evidence="1" id="KW-0963">Cytoplasm</keyword>
<evidence type="ECO:0000256" key="3">
    <source>
        <dbReference type="ARBA" id="ARBA00022801"/>
    </source>
</evidence>
<name>A0A383EWQ7_9ZZZZ</name>
<evidence type="ECO:0000313" key="4">
    <source>
        <dbReference type="EMBL" id="SVE61201.1"/>
    </source>
</evidence>
<keyword evidence="3" id="KW-0378">Hydrolase</keyword>
<protein>
    <submittedName>
        <fullName evidence="4">Uncharacterized protein</fullName>
    </submittedName>
</protein>
<proteinExistence type="inferred from homology"/>
<dbReference type="GO" id="GO:0005829">
    <property type="term" value="C:cytosol"/>
    <property type="evidence" value="ECO:0007669"/>
    <property type="project" value="TreeGrafter"/>
</dbReference>
<dbReference type="Pfam" id="PF02609">
    <property type="entry name" value="Exonuc_VII_S"/>
    <property type="match status" value="1"/>
</dbReference>
<dbReference type="PANTHER" id="PTHR34137:SF1">
    <property type="entry name" value="EXODEOXYRIBONUCLEASE 7 SMALL SUBUNIT"/>
    <property type="match status" value="1"/>
</dbReference>
<reference evidence="4" key="1">
    <citation type="submission" date="2018-05" db="EMBL/GenBank/DDBJ databases">
        <authorList>
            <person name="Lanie J.A."/>
            <person name="Ng W.-L."/>
            <person name="Kazmierczak K.M."/>
            <person name="Andrzejewski T.M."/>
            <person name="Davidsen T.M."/>
            <person name="Wayne K.J."/>
            <person name="Tettelin H."/>
            <person name="Glass J.I."/>
            <person name="Rusch D."/>
            <person name="Podicherti R."/>
            <person name="Tsui H.-C.T."/>
            <person name="Winkler M.E."/>
        </authorList>
    </citation>
    <scope>NUCLEOTIDE SEQUENCE</scope>
</reference>
<gene>
    <name evidence="4" type="ORF">METZ01_LOCUS514055</name>
</gene>